<dbReference type="GO" id="GO:0005768">
    <property type="term" value="C:endosome"/>
    <property type="evidence" value="ECO:0007669"/>
    <property type="project" value="TreeGrafter"/>
</dbReference>
<dbReference type="Pfam" id="PF10186">
    <property type="entry name" value="ATG14"/>
    <property type="match status" value="1"/>
</dbReference>
<dbReference type="OMA" id="HYLSIRL"/>
<dbReference type="EMBL" id="KV907498">
    <property type="protein sequence ID" value="OOF96237.1"/>
    <property type="molecule type" value="Genomic_DNA"/>
</dbReference>
<keyword evidence="3" id="KW-0175">Coiled coil</keyword>
<comment type="similarity">
    <text evidence="1">Belongs to the ATG14 family.</text>
</comment>
<dbReference type="Proteomes" id="UP000188318">
    <property type="component" value="Unassembled WGS sequence"/>
</dbReference>
<proteinExistence type="inferred from homology"/>
<reference evidence="7" key="2">
    <citation type="journal article" date="2017" name="Genome Biol.">
        <title>Comparative genomics reveals high biological diversity and specific adaptations in the industrially and medically important fungal genus Aspergillus.</title>
        <authorList>
            <person name="de Vries R.P."/>
            <person name="Riley R."/>
            <person name="Wiebenga A."/>
            <person name="Aguilar-Osorio G."/>
            <person name="Amillis S."/>
            <person name="Uchima C.A."/>
            <person name="Anderluh G."/>
            <person name="Asadollahi M."/>
            <person name="Askin M."/>
            <person name="Barry K."/>
            <person name="Battaglia E."/>
            <person name="Bayram O."/>
            <person name="Benocci T."/>
            <person name="Braus-Stromeyer S.A."/>
            <person name="Caldana C."/>
            <person name="Canovas D."/>
            <person name="Cerqueira G.C."/>
            <person name="Chen F."/>
            <person name="Chen W."/>
            <person name="Choi C."/>
            <person name="Clum A."/>
            <person name="Dos Santos R.A."/>
            <person name="Damasio A.R."/>
            <person name="Diallinas G."/>
            <person name="Emri T."/>
            <person name="Fekete E."/>
            <person name="Flipphi M."/>
            <person name="Freyberg S."/>
            <person name="Gallo A."/>
            <person name="Gournas C."/>
            <person name="Habgood R."/>
            <person name="Hainaut M."/>
            <person name="Harispe M.L."/>
            <person name="Henrissat B."/>
            <person name="Hilden K.S."/>
            <person name="Hope R."/>
            <person name="Hossain A."/>
            <person name="Karabika E."/>
            <person name="Karaffa L."/>
            <person name="Karanyi Z."/>
            <person name="Krasevec N."/>
            <person name="Kuo A."/>
            <person name="Kusch H."/>
            <person name="LaButti K."/>
            <person name="Lagendijk E.L."/>
            <person name="Lapidus A."/>
            <person name="Levasseur A."/>
            <person name="Lindquist E."/>
            <person name="Lipzen A."/>
            <person name="Logrieco A.F."/>
            <person name="MacCabe A."/>
            <person name="Maekelae M.R."/>
            <person name="Malavazi I."/>
            <person name="Melin P."/>
            <person name="Meyer V."/>
            <person name="Mielnichuk N."/>
            <person name="Miskei M."/>
            <person name="Molnar A.P."/>
            <person name="Mule G."/>
            <person name="Ngan C.Y."/>
            <person name="Orejas M."/>
            <person name="Orosz E."/>
            <person name="Ouedraogo J.P."/>
            <person name="Overkamp K.M."/>
            <person name="Park H.-S."/>
            <person name="Perrone G."/>
            <person name="Piumi F."/>
            <person name="Punt P.J."/>
            <person name="Ram A.F."/>
            <person name="Ramon A."/>
            <person name="Rauscher S."/>
            <person name="Record E."/>
            <person name="Riano-Pachon D.M."/>
            <person name="Robert V."/>
            <person name="Roehrig J."/>
            <person name="Ruller R."/>
            <person name="Salamov A."/>
            <person name="Salih N.S."/>
            <person name="Samson R.A."/>
            <person name="Sandor E."/>
            <person name="Sanguinetti M."/>
            <person name="Schuetze T."/>
            <person name="Sepcic K."/>
            <person name="Shelest E."/>
            <person name="Sherlock G."/>
            <person name="Sophianopoulou V."/>
            <person name="Squina F.M."/>
            <person name="Sun H."/>
            <person name="Susca A."/>
            <person name="Todd R.B."/>
            <person name="Tsang A."/>
            <person name="Unkles S.E."/>
            <person name="van de Wiele N."/>
            <person name="van Rossen-Uffink D."/>
            <person name="Oliveira J.V."/>
            <person name="Vesth T.C."/>
            <person name="Visser J."/>
            <person name="Yu J.-H."/>
            <person name="Zhou M."/>
            <person name="Andersen M.R."/>
            <person name="Archer D.B."/>
            <person name="Baker S.E."/>
            <person name="Benoit I."/>
            <person name="Brakhage A.A."/>
            <person name="Braus G.H."/>
            <person name="Fischer R."/>
            <person name="Frisvad J.C."/>
            <person name="Goldman G.H."/>
            <person name="Houbraken J."/>
            <person name="Oakley B."/>
            <person name="Pocsi I."/>
            <person name="Scazzocchio C."/>
            <person name="Seiboth B."/>
            <person name="vanKuyk P.A."/>
            <person name="Wortman J."/>
            <person name="Dyer P.S."/>
            <person name="Grigoriev I.V."/>
        </authorList>
    </citation>
    <scope>NUCLEOTIDE SEQUENCE [LARGE SCALE GENOMIC DNA]</scope>
    <source>
        <strain evidence="7">ITEM 5010</strain>
    </source>
</reference>
<dbReference type="PANTHER" id="PTHR15157">
    <property type="entry name" value="UV RADIATION RESISTANCE-ASSOCIATED GENE PROTEIN"/>
    <property type="match status" value="1"/>
</dbReference>
<accession>A0A1R3RP67</accession>
<dbReference type="EMBL" id="KV907498">
    <property type="protein sequence ID" value="OOF96274.1"/>
    <property type="molecule type" value="Genomic_DNA"/>
</dbReference>
<dbReference type="InterPro" id="IPR018791">
    <property type="entry name" value="UV_resistance/autophagy_Atg14"/>
</dbReference>
<evidence type="ECO:0000313" key="6">
    <source>
        <dbReference type="EMBL" id="OOF96274.1"/>
    </source>
</evidence>
<evidence type="ECO:0000256" key="2">
    <source>
        <dbReference type="ARBA" id="ARBA00013807"/>
    </source>
</evidence>
<feature type="region of interest" description="Disordered" evidence="4">
    <location>
        <begin position="268"/>
        <end position="296"/>
    </location>
</feature>
<dbReference type="AlphaFoldDB" id="A0A1R3RP67"/>
<dbReference type="OrthoDB" id="16772at2759"/>
<evidence type="ECO:0000313" key="7">
    <source>
        <dbReference type="Proteomes" id="UP000188318"/>
    </source>
</evidence>
<dbReference type="GO" id="GO:0035493">
    <property type="term" value="P:SNARE complex assembly"/>
    <property type="evidence" value="ECO:0007669"/>
    <property type="project" value="TreeGrafter"/>
</dbReference>
<keyword evidence="7" id="KW-1185">Reference proteome</keyword>
<reference evidence="6" key="1">
    <citation type="submission" date="2016-12" db="EMBL/GenBank/DDBJ databases">
        <authorList>
            <consortium name="DOE Joint Genome Institute"/>
            <person name="Riley R."/>
            <person name="Kuo A."/>
            <person name="Sun H."/>
            <person name="Pangilinan J."/>
            <person name="Culley D."/>
            <person name="Salamov A."/>
            <person name="Magnuson J."/>
            <person name="Bruno K."/>
            <person name="Henrissat B."/>
            <person name="Berka R."/>
            <person name="Tsang A."/>
            <person name="Barry K."/>
            <person name="lapidus A."/>
            <person name="Martin J."/>
            <person name="Lindquist E."/>
            <person name="Wang Z."/>
            <person name="Baker S."/>
            <person name="Grigoriev I."/>
            <person name="Nordberg H.P."/>
            <person name="Cantor M.N."/>
            <person name="Hua S.X."/>
        </authorList>
    </citation>
    <scope>NUCLEOTIDE SEQUENCE [LARGE SCALE GENOMIC DNA]</scope>
    <source>
        <strain evidence="6">ITEM 5010</strain>
    </source>
</reference>
<dbReference type="GO" id="GO:0000323">
    <property type="term" value="C:lytic vacuole"/>
    <property type="evidence" value="ECO:0007669"/>
    <property type="project" value="TreeGrafter"/>
</dbReference>
<gene>
    <name evidence="5" type="ORF">ASPCADRAFT_166737</name>
    <name evidence="6" type="ORF">ASPCADRAFT_206467</name>
</gene>
<dbReference type="GO" id="GO:0000149">
    <property type="term" value="F:SNARE binding"/>
    <property type="evidence" value="ECO:0007669"/>
    <property type="project" value="TreeGrafter"/>
</dbReference>
<evidence type="ECO:0000256" key="3">
    <source>
        <dbReference type="ARBA" id="ARBA00023054"/>
    </source>
</evidence>
<name>A0A1R3RP67_ASPC5</name>
<dbReference type="VEuPathDB" id="FungiDB:ASPCADRAFT_206467"/>
<sequence>MSCHICFRAPAPRIRLLCPTCARNQLYQLRIENARILLEKQSIAEEIEATVTLGIAQAEHPSEYDGNIAACEVGSLPTWTLQVIAKKEAESSARMRSVSGQIESLISEINDKRLDISQRRLALARQNSDSESAQYQLCERETALLAGMQNNTKRTDHLWHSLHSKTAEARIFLCREAANIYGLQRKTKNKDGALQETYTIGGVDIIDLRDLNGATPAYISTSLFYVAHLLVLVSHYLSLRLPAEITLPHKDHPTLTISAPSASYPLREPSFHPSHSVPPEPRTDSPRPPRPRPLSIDRVLPKLAREDPGTYALFLEGVTLLAWNVSWLCRTQGMNVMSDSWEEVCTMGKNMWQLLVAAPAQPSTLSRAFAGRDIQTKMRISRDSPRTTIQRTMSFPMLGHYSHGTAHSFLGAAEGADFTRTWKLPTPTRVVDKLKSTLLGEMASAEWELLEGDWDDTSQEPSQSAIIRQPSVAAGSPHQWRHTGDSIAGTVPGTDTLSGPYGPTRLKGTSGWTKLRNR</sequence>
<dbReference type="GO" id="GO:0032991">
    <property type="term" value="C:protein-containing complex"/>
    <property type="evidence" value="ECO:0007669"/>
    <property type="project" value="UniProtKB-ARBA"/>
</dbReference>
<dbReference type="VEuPathDB" id="FungiDB:ASPCADRAFT_166737"/>
<feature type="region of interest" description="Disordered" evidence="4">
    <location>
        <begin position="471"/>
        <end position="518"/>
    </location>
</feature>
<dbReference type="PANTHER" id="PTHR15157:SF13">
    <property type="entry name" value="AUTOPHAGY-RELATED PROTEIN 14"/>
    <property type="match status" value="1"/>
</dbReference>
<evidence type="ECO:0000256" key="4">
    <source>
        <dbReference type="SAM" id="MobiDB-lite"/>
    </source>
</evidence>
<organism evidence="6 7">
    <name type="scientific">Aspergillus carbonarius (strain ITEM 5010)</name>
    <dbReference type="NCBI Taxonomy" id="602072"/>
    <lineage>
        <taxon>Eukaryota</taxon>
        <taxon>Fungi</taxon>
        <taxon>Dikarya</taxon>
        <taxon>Ascomycota</taxon>
        <taxon>Pezizomycotina</taxon>
        <taxon>Eurotiomycetes</taxon>
        <taxon>Eurotiomycetidae</taxon>
        <taxon>Eurotiales</taxon>
        <taxon>Aspergillaceae</taxon>
        <taxon>Aspergillus</taxon>
        <taxon>Aspergillus subgen. Circumdati</taxon>
    </lineage>
</organism>
<evidence type="ECO:0000313" key="5">
    <source>
        <dbReference type="EMBL" id="OOF96237.1"/>
    </source>
</evidence>
<evidence type="ECO:0000256" key="1">
    <source>
        <dbReference type="ARBA" id="ARBA00009574"/>
    </source>
</evidence>
<protein>
    <recommendedName>
        <fullName evidence="2">Autophagy-related protein 14</fullName>
    </recommendedName>
</protein>